<feature type="domain" description="Protein kinase" evidence="11">
    <location>
        <begin position="17"/>
        <end position="282"/>
    </location>
</feature>
<dbReference type="PROSITE" id="PS50082">
    <property type="entry name" value="WD_REPEATS_2"/>
    <property type="match status" value="3"/>
</dbReference>
<keyword evidence="2 8" id="KW-0853">WD repeat</keyword>
<feature type="compositionally biased region" description="Polar residues" evidence="10">
    <location>
        <begin position="362"/>
        <end position="376"/>
    </location>
</feature>
<keyword evidence="13" id="KW-1185">Reference proteome</keyword>
<feature type="repeat" description="WD" evidence="8">
    <location>
        <begin position="616"/>
        <end position="657"/>
    </location>
</feature>
<dbReference type="InterPro" id="IPR011009">
    <property type="entry name" value="Kinase-like_dom_sf"/>
</dbReference>
<name>A0A8J3ISB0_9CHLR</name>
<dbReference type="Pfam" id="PF00069">
    <property type="entry name" value="Pkinase"/>
    <property type="match status" value="1"/>
</dbReference>
<keyword evidence="3" id="KW-0808">Transferase</keyword>
<dbReference type="Pfam" id="PF00400">
    <property type="entry name" value="WD40"/>
    <property type="match status" value="3"/>
</dbReference>
<dbReference type="Gene3D" id="1.10.510.10">
    <property type="entry name" value="Transferase(Phosphotransferase) domain 1"/>
    <property type="match status" value="1"/>
</dbReference>
<dbReference type="EMBL" id="BNJK01000001">
    <property type="protein sequence ID" value="GHO95970.1"/>
    <property type="molecule type" value="Genomic_DNA"/>
</dbReference>
<keyword evidence="6" id="KW-0418">Kinase</keyword>
<evidence type="ECO:0000256" key="4">
    <source>
        <dbReference type="ARBA" id="ARBA00022737"/>
    </source>
</evidence>
<keyword evidence="4" id="KW-0677">Repeat</keyword>
<organism evidence="12 13">
    <name type="scientific">Reticulibacter mediterranei</name>
    <dbReference type="NCBI Taxonomy" id="2778369"/>
    <lineage>
        <taxon>Bacteria</taxon>
        <taxon>Bacillati</taxon>
        <taxon>Chloroflexota</taxon>
        <taxon>Ktedonobacteria</taxon>
        <taxon>Ktedonobacterales</taxon>
        <taxon>Reticulibacteraceae</taxon>
        <taxon>Reticulibacter</taxon>
    </lineage>
</organism>
<proteinExistence type="predicted"/>
<dbReference type="InterPro" id="IPR001680">
    <property type="entry name" value="WD40_rpt"/>
</dbReference>
<dbReference type="PROSITE" id="PS00107">
    <property type="entry name" value="PROTEIN_KINASE_ATP"/>
    <property type="match status" value="1"/>
</dbReference>
<evidence type="ECO:0000256" key="8">
    <source>
        <dbReference type="PROSITE-ProRule" id="PRU00221"/>
    </source>
</evidence>
<dbReference type="PROSITE" id="PS00108">
    <property type="entry name" value="PROTEIN_KINASE_ST"/>
    <property type="match status" value="1"/>
</dbReference>
<dbReference type="RefSeq" id="WP_220206620.1">
    <property type="nucleotide sequence ID" value="NZ_BNJK01000001.1"/>
</dbReference>
<dbReference type="CDD" id="cd14014">
    <property type="entry name" value="STKc_PknB_like"/>
    <property type="match status" value="1"/>
</dbReference>
<dbReference type="AlphaFoldDB" id="A0A8J3ISB0"/>
<keyword evidence="7 9" id="KW-0067">ATP-binding</keyword>
<dbReference type="InterPro" id="IPR011047">
    <property type="entry name" value="Quinoprotein_ADH-like_sf"/>
</dbReference>
<feature type="binding site" evidence="9">
    <location>
        <position position="46"/>
    </location>
    <ligand>
        <name>ATP</name>
        <dbReference type="ChEBI" id="CHEBI:30616"/>
    </ligand>
</feature>
<dbReference type="InterPro" id="IPR000719">
    <property type="entry name" value="Prot_kinase_dom"/>
</dbReference>
<dbReference type="InterPro" id="IPR015943">
    <property type="entry name" value="WD40/YVTN_repeat-like_dom_sf"/>
</dbReference>
<comment type="caution">
    <text evidence="12">The sequence shown here is derived from an EMBL/GenBank/DDBJ whole genome shotgun (WGS) entry which is preliminary data.</text>
</comment>
<dbReference type="GO" id="GO:0005524">
    <property type="term" value="F:ATP binding"/>
    <property type="evidence" value="ECO:0007669"/>
    <property type="project" value="UniProtKB-UniRule"/>
</dbReference>
<feature type="repeat" description="WD" evidence="8">
    <location>
        <begin position="456"/>
        <end position="489"/>
    </location>
</feature>
<feature type="region of interest" description="Disordered" evidence="10">
    <location>
        <begin position="175"/>
        <end position="200"/>
    </location>
</feature>
<evidence type="ECO:0000256" key="10">
    <source>
        <dbReference type="SAM" id="MobiDB-lite"/>
    </source>
</evidence>
<dbReference type="PANTHER" id="PTHR43289:SF6">
    <property type="entry name" value="SERINE_THREONINE-PROTEIN KINASE NEKL-3"/>
    <property type="match status" value="1"/>
</dbReference>
<gene>
    <name evidence="12" type="ORF">KSF_060180</name>
</gene>
<dbReference type="SUPFAM" id="SSF50998">
    <property type="entry name" value="Quinoprotein alcohol dehydrogenase-like"/>
    <property type="match status" value="1"/>
</dbReference>
<dbReference type="Gene3D" id="2.130.10.10">
    <property type="entry name" value="YVTN repeat-like/Quinoprotein amine dehydrogenase"/>
    <property type="match status" value="3"/>
</dbReference>
<feature type="compositionally biased region" description="Polar residues" evidence="10">
    <location>
        <begin position="328"/>
        <end position="353"/>
    </location>
</feature>
<dbReference type="EC" id="2.7.11.1" evidence="1"/>
<evidence type="ECO:0000256" key="7">
    <source>
        <dbReference type="ARBA" id="ARBA00022840"/>
    </source>
</evidence>
<dbReference type="SMART" id="SM00320">
    <property type="entry name" value="WD40"/>
    <property type="match status" value="6"/>
</dbReference>
<dbReference type="InterPro" id="IPR008271">
    <property type="entry name" value="Ser/Thr_kinase_AS"/>
</dbReference>
<keyword evidence="5 9" id="KW-0547">Nucleotide-binding</keyword>
<evidence type="ECO:0000256" key="2">
    <source>
        <dbReference type="ARBA" id="ARBA00022574"/>
    </source>
</evidence>
<dbReference type="SMART" id="SM00220">
    <property type="entry name" value="S_TKc"/>
    <property type="match status" value="1"/>
</dbReference>
<evidence type="ECO:0000256" key="9">
    <source>
        <dbReference type="PROSITE-ProRule" id="PRU10141"/>
    </source>
</evidence>
<evidence type="ECO:0000256" key="3">
    <source>
        <dbReference type="ARBA" id="ARBA00022679"/>
    </source>
</evidence>
<feature type="region of interest" description="Disordered" evidence="10">
    <location>
        <begin position="317"/>
        <end position="400"/>
    </location>
</feature>
<dbReference type="PROSITE" id="PS00678">
    <property type="entry name" value="WD_REPEATS_1"/>
    <property type="match status" value="2"/>
</dbReference>
<accession>A0A8J3ISB0</accession>
<dbReference type="Proteomes" id="UP000597444">
    <property type="component" value="Unassembled WGS sequence"/>
</dbReference>
<protein>
    <recommendedName>
        <fullName evidence="1">non-specific serine/threonine protein kinase</fullName>
        <ecNumber evidence="1">2.7.11.1</ecNumber>
    </recommendedName>
</protein>
<evidence type="ECO:0000259" key="11">
    <source>
        <dbReference type="PROSITE" id="PS50011"/>
    </source>
</evidence>
<feature type="repeat" description="WD" evidence="8">
    <location>
        <begin position="788"/>
        <end position="824"/>
    </location>
</feature>
<dbReference type="Gene3D" id="3.30.200.20">
    <property type="entry name" value="Phosphorylase Kinase, domain 1"/>
    <property type="match status" value="1"/>
</dbReference>
<evidence type="ECO:0000256" key="6">
    <source>
        <dbReference type="ARBA" id="ARBA00022777"/>
    </source>
</evidence>
<dbReference type="PROSITE" id="PS50294">
    <property type="entry name" value="WD_REPEATS_REGION"/>
    <property type="match status" value="2"/>
</dbReference>
<dbReference type="GO" id="GO:0004674">
    <property type="term" value="F:protein serine/threonine kinase activity"/>
    <property type="evidence" value="ECO:0007669"/>
    <property type="project" value="UniProtKB-EC"/>
</dbReference>
<sequence length="824" mass="90992">MLTNQTMDWQGEMLGRYRMIRLLGRGGMGEVWLAEDTELRRQIAAKLLPSVLASDKSYLHAFEYEARAAAALEHPNILPIHDFGEQHIAGDEIVTYLITPYMAGGSLRDRMRATTRTLPPHESLQYLKQAAQAIDYAHSQNVLHRDIKPANMLLQEGWLFLADFGLAKLMSSETQRSRTHTGSGTPEYMAPEQAQGHATPASDRYSLAMTAYQLLTGALPFRGDNPYEVLIKQIKTAPLAPTQWNPTLPLAAEEILLQGLAKRPEDRLPTCVAFVNALEQAFSLPPQTTSDDSEATILAPWSKRLRKVVLTYPLQQPITPTPTIPEASLSQTPTQPSVSFQTSNQGREQTVPTPSYVGYPVTPTNIVPPQQNTYPPTIQYPPVQSPQTRQEIASPQQEPKRTISRRELVIGGSVAAVAVAGGASFLIWQRSSTPASPAKTPPGPQKIMPGVPLLNITRHLRTVYNAAWSPDGRYLATAGEDQTVMLWDVGSYLAKSPKEVQTLTKPVRRWRLPGTVYSNALSWSPDGRYLVATPVTGSNQIFLLDVFGKTSDPVIYKDGSKTDDLGGPDFLYSAWSPKTNMFAAAVSNTQNVLLWQLKKPNTPIKTLYNDQGPRKVDGAEISVGELAWSADGTMLATLTNNFNLAIWDVKTGKVKYYINVPDAPLTLPPGTHAIFVIRDAIQWSPADNHLLLATNANIVNVWDVQQPKKPRWQLGTNDKNALTPPPNDDAGFGFKWNPNTTGVSWSPNGRYLVGGYGRSHNIHIWDLQEKKPVVSKGIQMPTFLFGQKNGHGDTITDARWSPDGRYIATTSFDTTVIVWKVDEA</sequence>
<dbReference type="InterPro" id="IPR017441">
    <property type="entry name" value="Protein_kinase_ATP_BS"/>
</dbReference>
<evidence type="ECO:0000313" key="12">
    <source>
        <dbReference type="EMBL" id="GHO95970.1"/>
    </source>
</evidence>
<evidence type="ECO:0000256" key="5">
    <source>
        <dbReference type="ARBA" id="ARBA00022741"/>
    </source>
</evidence>
<dbReference type="PANTHER" id="PTHR43289">
    <property type="entry name" value="MITOGEN-ACTIVATED PROTEIN KINASE KINASE KINASE 20-RELATED"/>
    <property type="match status" value="1"/>
</dbReference>
<reference evidence="12" key="1">
    <citation type="submission" date="2020-10" db="EMBL/GenBank/DDBJ databases">
        <title>Taxonomic study of unclassified bacteria belonging to the class Ktedonobacteria.</title>
        <authorList>
            <person name="Yabe S."/>
            <person name="Wang C.M."/>
            <person name="Zheng Y."/>
            <person name="Sakai Y."/>
            <person name="Cavaletti L."/>
            <person name="Monciardini P."/>
            <person name="Donadio S."/>
        </authorList>
    </citation>
    <scope>NUCLEOTIDE SEQUENCE</scope>
    <source>
        <strain evidence="12">ID150040</strain>
    </source>
</reference>
<dbReference type="SUPFAM" id="SSF56112">
    <property type="entry name" value="Protein kinase-like (PK-like)"/>
    <property type="match status" value="1"/>
</dbReference>
<dbReference type="InterPro" id="IPR019775">
    <property type="entry name" value="WD40_repeat_CS"/>
</dbReference>
<evidence type="ECO:0000256" key="1">
    <source>
        <dbReference type="ARBA" id="ARBA00012513"/>
    </source>
</evidence>
<evidence type="ECO:0000313" key="13">
    <source>
        <dbReference type="Proteomes" id="UP000597444"/>
    </source>
</evidence>
<feature type="compositionally biased region" description="Polar residues" evidence="10">
    <location>
        <begin position="385"/>
        <end position="397"/>
    </location>
</feature>
<dbReference type="PROSITE" id="PS50011">
    <property type="entry name" value="PROTEIN_KINASE_DOM"/>
    <property type="match status" value="1"/>
</dbReference>